<dbReference type="CDD" id="cd06352">
    <property type="entry name" value="PBP1_NPR_GC-like"/>
    <property type="match status" value="1"/>
</dbReference>
<comment type="subcellular location">
    <subcellularLocation>
        <location evidence="1">Membrane</location>
        <topology evidence="1">Single-pass type I membrane protein</topology>
    </subcellularLocation>
</comment>
<evidence type="ECO:0000256" key="11">
    <source>
        <dbReference type="ARBA" id="ARBA00023239"/>
    </source>
</evidence>
<dbReference type="RefSeq" id="XP_006814972.1">
    <property type="nucleotide sequence ID" value="XM_006814909.1"/>
</dbReference>
<accession>A0ABM0M4N1</accession>
<evidence type="ECO:0000256" key="16">
    <source>
        <dbReference type="SAM" id="SignalP"/>
    </source>
</evidence>
<organism evidence="19 20">
    <name type="scientific">Saccoglossus kowalevskii</name>
    <name type="common">Acorn worm</name>
    <dbReference type="NCBI Taxonomy" id="10224"/>
    <lineage>
        <taxon>Eukaryota</taxon>
        <taxon>Metazoa</taxon>
        <taxon>Hemichordata</taxon>
        <taxon>Enteropneusta</taxon>
        <taxon>Harrimaniidae</taxon>
        <taxon>Saccoglossus</taxon>
    </lineage>
</organism>
<keyword evidence="9" id="KW-0675">Receptor</keyword>
<evidence type="ECO:0000256" key="2">
    <source>
        <dbReference type="ARBA" id="ARBA00012202"/>
    </source>
</evidence>
<evidence type="ECO:0000256" key="1">
    <source>
        <dbReference type="ARBA" id="ARBA00004479"/>
    </source>
</evidence>
<dbReference type="SMART" id="SM00044">
    <property type="entry name" value="CYCc"/>
    <property type="match status" value="1"/>
</dbReference>
<proteinExistence type="inferred from homology"/>
<dbReference type="GeneID" id="102805006"/>
<dbReference type="Pfam" id="PF07714">
    <property type="entry name" value="PK_Tyr_Ser-Thr"/>
    <property type="match status" value="1"/>
</dbReference>
<dbReference type="InterPro" id="IPR001170">
    <property type="entry name" value="ANPR/GUC"/>
</dbReference>
<dbReference type="InterPro" id="IPR028082">
    <property type="entry name" value="Peripla_BP_I"/>
</dbReference>
<dbReference type="InterPro" id="IPR029787">
    <property type="entry name" value="Nucleotide_cyclase"/>
</dbReference>
<feature type="domain" description="Guanylate cyclase" evidence="18">
    <location>
        <begin position="837"/>
        <end position="967"/>
    </location>
</feature>
<dbReference type="PROSITE" id="PS50011">
    <property type="entry name" value="PROTEIN_KINASE_DOM"/>
    <property type="match status" value="1"/>
</dbReference>
<dbReference type="Pfam" id="PF00211">
    <property type="entry name" value="Guanylate_cyc"/>
    <property type="match status" value="1"/>
</dbReference>
<dbReference type="SUPFAM" id="SSF56112">
    <property type="entry name" value="Protein kinase-like (PK-like)"/>
    <property type="match status" value="1"/>
</dbReference>
<feature type="signal peptide" evidence="16">
    <location>
        <begin position="1"/>
        <end position="24"/>
    </location>
</feature>
<keyword evidence="8 15" id="KW-0472">Membrane</keyword>
<dbReference type="PRINTS" id="PR00255">
    <property type="entry name" value="NATPEPTIDER"/>
</dbReference>
<keyword evidence="4 16" id="KW-0732">Signal</keyword>
<dbReference type="InterPro" id="IPR000719">
    <property type="entry name" value="Prot_kinase_dom"/>
</dbReference>
<dbReference type="SUPFAM" id="SSF53822">
    <property type="entry name" value="Periplasmic binding protein-like I"/>
    <property type="match status" value="1"/>
</dbReference>
<dbReference type="InterPro" id="IPR011645">
    <property type="entry name" value="HNOB_dom_associated"/>
</dbReference>
<dbReference type="InterPro" id="IPR018297">
    <property type="entry name" value="A/G_cyclase_CS"/>
</dbReference>
<dbReference type="Gene3D" id="6.10.250.780">
    <property type="match status" value="1"/>
</dbReference>
<dbReference type="Proteomes" id="UP000694865">
    <property type="component" value="Unplaced"/>
</dbReference>
<keyword evidence="11 13" id="KW-0456">Lyase</keyword>
<feature type="domain" description="Protein kinase" evidence="17">
    <location>
        <begin position="479"/>
        <end position="762"/>
    </location>
</feature>
<keyword evidence="19" id="KW-1185">Reference proteome</keyword>
<dbReference type="EC" id="4.6.1.2" evidence="2 14"/>
<evidence type="ECO:0000256" key="7">
    <source>
        <dbReference type="ARBA" id="ARBA00023134"/>
    </source>
</evidence>
<keyword evidence="7" id="KW-0342">GTP-binding</keyword>
<keyword evidence="5" id="KW-0547">Nucleotide-binding</keyword>
<evidence type="ECO:0000256" key="13">
    <source>
        <dbReference type="RuleBase" id="RU000405"/>
    </source>
</evidence>
<dbReference type="SUPFAM" id="SSF55073">
    <property type="entry name" value="Nucleotide cyclase"/>
    <property type="match status" value="1"/>
</dbReference>
<feature type="transmembrane region" description="Helical" evidence="15">
    <location>
        <begin position="449"/>
        <end position="472"/>
    </location>
</feature>
<gene>
    <name evidence="20" type="primary">LOC102805006</name>
</gene>
<name>A0ABM0M4N1_SACKO</name>
<dbReference type="PANTHER" id="PTHR11920">
    <property type="entry name" value="GUANYLYL CYCLASE"/>
    <property type="match status" value="1"/>
</dbReference>
<dbReference type="InterPro" id="IPR001054">
    <property type="entry name" value="A/G_cyclase"/>
</dbReference>
<evidence type="ECO:0000256" key="6">
    <source>
        <dbReference type="ARBA" id="ARBA00022989"/>
    </source>
</evidence>
<evidence type="ECO:0000256" key="12">
    <source>
        <dbReference type="ARBA" id="ARBA00023293"/>
    </source>
</evidence>
<evidence type="ECO:0000256" key="8">
    <source>
        <dbReference type="ARBA" id="ARBA00023136"/>
    </source>
</evidence>
<reference evidence="20" key="1">
    <citation type="submission" date="2025-08" db="UniProtKB">
        <authorList>
            <consortium name="RefSeq"/>
        </authorList>
    </citation>
    <scope>IDENTIFICATION</scope>
    <source>
        <tissue evidence="20">Testes</tissue>
    </source>
</reference>
<dbReference type="CDD" id="cd07302">
    <property type="entry name" value="CHD"/>
    <property type="match status" value="1"/>
</dbReference>
<evidence type="ECO:0000256" key="14">
    <source>
        <dbReference type="RuleBase" id="RU003431"/>
    </source>
</evidence>
<dbReference type="Pfam" id="PF07701">
    <property type="entry name" value="HNOBA"/>
    <property type="match status" value="1"/>
</dbReference>
<evidence type="ECO:0000256" key="9">
    <source>
        <dbReference type="ARBA" id="ARBA00023170"/>
    </source>
</evidence>
<evidence type="ECO:0000259" key="18">
    <source>
        <dbReference type="PROSITE" id="PS50125"/>
    </source>
</evidence>
<dbReference type="Gene3D" id="3.40.50.2300">
    <property type="match status" value="2"/>
</dbReference>
<comment type="similarity">
    <text evidence="13">Belongs to the adenylyl cyclase class-4/guanylyl cyclase family.</text>
</comment>
<dbReference type="PROSITE" id="PS00452">
    <property type="entry name" value="GUANYLATE_CYCLASE_1"/>
    <property type="match status" value="1"/>
</dbReference>
<keyword evidence="12 14" id="KW-0141">cGMP biosynthesis</keyword>
<feature type="chain" id="PRO_5046532163" description="Guanylate cyclase" evidence="16">
    <location>
        <begin position="25"/>
        <end position="1017"/>
    </location>
</feature>
<evidence type="ECO:0000259" key="17">
    <source>
        <dbReference type="PROSITE" id="PS50011"/>
    </source>
</evidence>
<evidence type="ECO:0000313" key="19">
    <source>
        <dbReference type="Proteomes" id="UP000694865"/>
    </source>
</evidence>
<evidence type="ECO:0000256" key="5">
    <source>
        <dbReference type="ARBA" id="ARBA00022741"/>
    </source>
</evidence>
<evidence type="ECO:0000256" key="4">
    <source>
        <dbReference type="ARBA" id="ARBA00022729"/>
    </source>
</evidence>
<sequence>MERMTSPFLRITCLLALLNPGVNADNYTFGLLLTEVPYAPFNVYKIGAAANVALKHIHNNPDILPNDTLDFIYYNSGFDGRLSLERVVTLIRDDHVAGIIGPDFSAASMAAGLLASQWNVPMVGHVSSASELSSKALYDTYGRTSSPYSKTAWAVITTIEAFEWKHIGIFSASYMTYIADAIELELTTTNITIETTSFNRMDVSLYEKELDDMLRKARIIILLVNAAKVRELMLLAYDKGYLISGEYVFIVVERLTMSAYEGTAWLTGVETRRDDLARALKSLLVLEMVNTDETVFNTFAKEVMASFLEPPWYMNITDVSGVNSISTYLYDATLLYAYTLHRVRINGGDPYDGRNFFKEMQQVDFQGLTGRITIDENGDRNQDFWLLNFDAINGIFIKAGLYDSATSTLRLFSGTKIAWPSGKDEPPLSVPICGFQREFCIEPEKDSTFLLLAIVASLVLAFVASIIAFVVYRRQQFETALLETVWKINYSDIATQKHFKSFHGSYLSESRTGINSRSVLSMDRFHDNSQQQIFAMIGIYQTRDIRHDNLNQFIGVCIDLPNICIVEQYCQKGSLQDVLENDEITLDWLFKMSFANDIAAGVQFLHKSPLTVHGNLKSSNCLLDGRWVVKLTDFGLWEFKNYKRYRLEVSEEAAYQGLLWTAPEHLPDTDIVNSTVTMSQKGDIYSIGIILHEIVYRDGVYGNTALSPREIIERVKNIKTSTVYRPGFVSDSCPQEMTNLIQRCWHPVPEKRCDVSYIRQILRNINPNKSVNIMDNMVTMMEKYAHNLEEIVADRTSQLTEEKKRTEQLLYRMLPRSVAEKLKNGNPVEAETFDSVTIFFSDIVGFTAISASSDPMQVVQLLNSLYSLFDGIIESCDVYKVETIGDAYMVVSGLPIRNGNKHAGEIATMALALLSSIQSFKIPHMPNEKLKLRIGIHTGPCVAGVVGLAMPRYCLFGDTVNTASRFESNGEALRIHVSEEVVKALSVHGGYVCKQRGEVHMKGKGILMTYWLTRKKT</sequence>
<dbReference type="Gene3D" id="1.10.510.10">
    <property type="entry name" value="Transferase(Phosphotransferase) domain 1"/>
    <property type="match status" value="1"/>
</dbReference>
<comment type="catalytic activity">
    <reaction evidence="14">
        <text>GTP = 3',5'-cyclic GMP + diphosphate</text>
        <dbReference type="Rhea" id="RHEA:13665"/>
        <dbReference type="ChEBI" id="CHEBI:33019"/>
        <dbReference type="ChEBI" id="CHEBI:37565"/>
        <dbReference type="ChEBI" id="CHEBI:57746"/>
        <dbReference type="EC" id="4.6.1.2"/>
    </reaction>
</comment>
<dbReference type="InterPro" id="IPR011009">
    <property type="entry name" value="Kinase-like_dom_sf"/>
</dbReference>
<keyword evidence="6 15" id="KW-1133">Transmembrane helix</keyword>
<evidence type="ECO:0000256" key="10">
    <source>
        <dbReference type="ARBA" id="ARBA00023180"/>
    </source>
</evidence>
<protein>
    <recommendedName>
        <fullName evidence="2 14">Guanylate cyclase</fullName>
        <ecNumber evidence="2 14">4.6.1.2</ecNumber>
    </recommendedName>
</protein>
<dbReference type="InterPro" id="IPR001828">
    <property type="entry name" value="ANF_lig-bd_rcpt"/>
</dbReference>
<dbReference type="InterPro" id="IPR050401">
    <property type="entry name" value="Cyclic_nucleotide_synthase"/>
</dbReference>
<evidence type="ECO:0000256" key="3">
    <source>
        <dbReference type="ARBA" id="ARBA00022692"/>
    </source>
</evidence>
<dbReference type="PANTHER" id="PTHR11920:SF501">
    <property type="entry name" value="GUANYLATE CYCLASE 32E"/>
    <property type="match status" value="1"/>
</dbReference>
<dbReference type="InterPro" id="IPR001245">
    <property type="entry name" value="Ser-Thr/Tyr_kinase_cat_dom"/>
</dbReference>
<dbReference type="PROSITE" id="PS50125">
    <property type="entry name" value="GUANYLATE_CYCLASE_2"/>
    <property type="match status" value="1"/>
</dbReference>
<evidence type="ECO:0000313" key="20">
    <source>
        <dbReference type="RefSeq" id="XP_006814972.1"/>
    </source>
</evidence>
<keyword evidence="10" id="KW-0325">Glycoprotein</keyword>
<dbReference type="Pfam" id="PF01094">
    <property type="entry name" value="ANF_receptor"/>
    <property type="match status" value="1"/>
</dbReference>
<keyword evidence="3 15" id="KW-0812">Transmembrane</keyword>
<dbReference type="Gene3D" id="3.30.70.1230">
    <property type="entry name" value="Nucleotide cyclase"/>
    <property type="match status" value="1"/>
</dbReference>
<evidence type="ECO:0000256" key="15">
    <source>
        <dbReference type="SAM" id="Phobius"/>
    </source>
</evidence>